<accession>A0A9W9F0T9</accession>
<evidence type="ECO:0000256" key="1">
    <source>
        <dbReference type="SAM" id="MobiDB-lite"/>
    </source>
</evidence>
<dbReference type="Proteomes" id="UP001141434">
    <property type="component" value="Unassembled WGS sequence"/>
</dbReference>
<reference evidence="2" key="1">
    <citation type="submission" date="2022-11" db="EMBL/GenBank/DDBJ databases">
        <authorList>
            <person name="Petersen C."/>
        </authorList>
    </citation>
    <scope>NUCLEOTIDE SEQUENCE</scope>
    <source>
        <strain evidence="2">IBT 34128</strain>
    </source>
</reference>
<evidence type="ECO:0000313" key="3">
    <source>
        <dbReference type="Proteomes" id="UP001141434"/>
    </source>
</evidence>
<evidence type="ECO:0000313" key="2">
    <source>
        <dbReference type="EMBL" id="KAJ5091568.1"/>
    </source>
</evidence>
<dbReference type="GeneID" id="81396135"/>
<protein>
    <submittedName>
        <fullName evidence="2">Uncharacterized protein</fullName>
    </submittedName>
</protein>
<organism evidence="2 3">
    <name type="scientific">Penicillium alfredii</name>
    <dbReference type="NCBI Taxonomy" id="1506179"/>
    <lineage>
        <taxon>Eukaryota</taxon>
        <taxon>Fungi</taxon>
        <taxon>Dikarya</taxon>
        <taxon>Ascomycota</taxon>
        <taxon>Pezizomycotina</taxon>
        <taxon>Eurotiomycetes</taxon>
        <taxon>Eurotiomycetidae</taxon>
        <taxon>Eurotiales</taxon>
        <taxon>Aspergillaceae</taxon>
        <taxon>Penicillium</taxon>
    </lineage>
</organism>
<comment type="caution">
    <text evidence="2">The sequence shown here is derived from an EMBL/GenBank/DDBJ whole genome shotgun (WGS) entry which is preliminary data.</text>
</comment>
<keyword evidence="3" id="KW-1185">Reference proteome</keyword>
<proteinExistence type="predicted"/>
<feature type="region of interest" description="Disordered" evidence="1">
    <location>
        <begin position="72"/>
        <end position="95"/>
    </location>
</feature>
<dbReference type="RefSeq" id="XP_056509766.1">
    <property type="nucleotide sequence ID" value="XM_056656966.1"/>
</dbReference>
<sequence>MTTGSSILIHEFMCVQNTYLLPLTRPGLRFDVHQIEMREAHHDLPGPMRYKHIHKEKAHYWKNVSPLPDCRRYESPDDEKDNGAALGFVKDGSDA</sequence>
<dbReference type="EMBL" id="JAPMSZ010000009">
    <property type="protein sequence ID" value="KAJ5091568.1"/>
    <property type="molecule type" value="Genomic_DNA"/>
</dbReference>
<name>A0A9W9F0T9_9EURO</name>
<gene>
    <name evidence="2" type="ORF">NUU61_006438</name>
</gene>
<dbReference type="AlphaFoldDB" id="A0A9W9F0T9"/>
<reference evidence="2" key="2">
    <citation type="journal article" date="2023" name="IMA Fungus">
        <title>Comparative genomic study of the Penicillium genus elucidates a diverse pangenome and 15 lateral gene transfer events.</title>
        <authorList>
            <person name="Petersen C."/>
            <person name="Sorensen T."/>
            <person name="Nielsen M.R."/>
            <person name="Sondergaard T.E."/>
            <person name="Sorensen J.L."/>
            <person name="Fitzpatrick D.A."/>
            <person name="Frisvad J.C."/>
            <person name="Nielsen K.L."/>
        </authorList>
    </citation>
    <scope>NUCLEOTIDE SEQUENCE</scope>
    <source>
        <strain evidence="2">IBT 34128</strain>
    </source>
</reference>